<dbReference type="GO" id="GO:0003677">
    <property type="term" value="F:DNA binding"/>
    <property type="evidence" value="ECO:0007669"/>
    <property type="project" value="UniProtKB-KW"/>
</dbReference>
<dbReference type="RefSeq" id="WP_039609025.1">
    <property type="nucleotide sequence ID" value="NZ_CP015411.1"/>
</dbReference>
<proteinExistence type="predicted"/>
<dbReference type="NCBIfam" id="NF008365">
    <property type="entry name" value="PRK11161.1"/>
    <property type="match status" value="1"/>
</dbReference>
<dbReference type="OrthoDB" id="7643467at2"/>
<dbReference type="EMBL" id="JWIC01000005">
    <property type="protein sequence ID" value="KID57252.1"/>
    <property type="molecule type" value="Genomic_DNA"/>
</dbReference>
<evidence type="ECO:0000256" key="3">
    <source>
        <dbReference type="ARBA" id="ARBA00023163"/>
    </source>
</evidence>
<dbReference type="GO" id="GO:0003700">
    <property type="term" value="F:DNA-binding transcription factor activity"/>
    <property type="evidence" value="ECO:0007669"/>
    <property type="project" value="InterPro"/>
</dbReference>
<dbReference type="InterPro" id="IPR036390">
    <property type="entry name" value="WH_DNA-bd_sf"/>
</dbReference>
<keyword evidence="2" id="KW-0238">DNA-binding</keyword>
<dbReference type="PANTHER" id="PTHR24567:SF75">
    <property type="entry name" value="FUMARATE AND NITRATE REDUCTION REGULATORY PROTEIN"/>
    <property type="match status" value="1"/>
</dbReference>
<dbReference type="InterPro" id="IPR012318">
    <property type="entry name" value="HTH_CRP"/>
</dbReference>
<evidence type="ECO:0000259" key="5">
    <source>
        <dbReference type="PROSITE" id="PS51063"/>
    </source>
</evidence>
<evidence type="ECO:0000313" key="6">
    <source>
        <dbReference type="EMBL" id="KID57252.1"/>
    </source>
</evidence>
<dbReference type="Proteomes" id="UP000031327">
    <property type="component" value="Unassembled WGS sequence"/>
</dbReference>
<protein>
    <submittedName>
        <fullName evidence="6">Transcriptional regulator</fullName>
    </submittedName>
</protein>
<dbReference type="AlphaFoldDB" id="A0A0C1QQA5"/>
<organism evidence="6 7">
    <name type="scientific">Pseudoalteromonas luteoviolacea</name>
    <dbReference type="NCBI Taxonomy" id="43657"/>
    <lineage>
        <taxon>Bacteria</taxon>
        <taxon>Pseudomonadati</taxon>
        <taxon>Pseudomonadota</taxon>
        <taxon>Gammaproteobacteria</taxon>
        <taxon>Alteromonadales</taxon>
        <taxon>Pseudoalteromonadaceae</taxon>
        <taxon>Pseudoalteromonas</taxon>
    </lineage>
</organism>
<dbReference type="PROSITE" id="PS00042">
    <property type="entry name" value="HTH_CRP_1"/>
    <property type="match status" value="1"/>
</dbReference>
<keyword evidence="1" id="KW-0805">Transcription regulation</keyword>
<evidence type="ECO:0000256" key="2">
    <source>
        <dbReference type="ARBA" id="ARBA00023125"/>
    </source>
</evidence>
<dbReference type="SMART" id="SM00100">
    <property type="entry name" value="cNMP"/>
    <property type="match status" value="1"/>
</dbReference>
<dbReference type="PANTHER" id="PTHR24567">
    <property type="entry name" value="CRP FAMILY TRANSCRIPTIONAL REGULATORY PROTEIN"/>
    <property type="match status" value="1"/>
</dbReference>
<dbReference type="Gene3D" id="1.10.10.10">
    <property type="entry name" value="Winged helix-like DNA-binding domain superfamily/Winged helix DNA-binding domain"/>
    <property type="match status" value="1"/>
</dbReference>
<dbReference type="FunFam" id="1.10.10.10:FF:000028">
    <property type="entry name" value="Fumarate/nitrate reduction transcriptional regulator Fnr"/>
    <property type="match status" value="1"/>
</dbReference>
<dbReference type="InterPro" id="IPR000595">
    <property type="entry name" value="cNMP-bd_dom"/>
</dbReference>
<feature type="domain" description="Cyclic nucleotide-binding" evidence="4">
    <location>
        <begin position="25"/>
        <end position="99"/>
    </location>
</feature>
<dbReference type="PROSITE" id="PS50042">
    <property type="entry name" value="CNMP_BINDING_3"/>
    <property type="match status" value="1"/>
</dbReference>
<name>A0A0C1QQA5_9GAMM</name>
<evidence type="ECO:0000259" key="4">
    <source>
        <dbReference type="PROSITE" id="PS50042"/>
    </source>
</evidence>
<evidence type="ECO:0000256" key="1">
    <source>
        <dbReference type="ARBA" id="ARBA00023015"/>
    </source>
</evidence>
<dbReference type="InterPro" id="IPR018490">
    <property type="entry name" value="cNMP-bd_dom_sf"/>
</dbReference>
<dbReference type="SUPFAM" id="SSF46785">
    <property type="entry name" value="Winged helix' DNA-binding domain"/>
    <property type="match status" value="1"/>
</dbReference>
<dbReference type="PRINTS" id="PR00034">
    <property type="entry name" value="HTHCRP"/>
</dbReference>
<dbReference type="FunFam" id="2.60.120.10:FF:000004">
    <property type="entry name" value="Fumarate/nitrate reduction transcriptional regulator Fnr"/>
    <property type="match status" value="1"/>
</dbReference>
<dbReference type="CDD" id="cd00038">
    <property type="entry name" value="CAP_ED"/>
    <property type="match status" value="1"/>
</dbReference>
<feature type="domain" description="HTH crp-type" evidence="5">
    <location>
        <begin position="159"/>
        <end position="232"/>
    </location>
</feature>
<dbReference type="Pfam" id="PF13545">
    <property type="entry name" value="HTH_Crp_2"/>
    <property type="match status" value="1"/>
</dbReference>
<comment type="caution">
    <text evidence="6">The sequence shown here is derived from an EMBL/GenBank/DDBJ whole genome shotgun (WGS) entry which is preliminary data.</text>
</comment>
<gene>
    <name evidence="6" type="ORF">JF50_08455</name>
</gene>
<dbReference type="CDD" id="cd00092">
    <property type="entry name" value="HTH_CRP"/>
    <property type="match status" value="1"/>
</dbReference>
<dbReference type="InterPro" id="IPR014710">
    <property type="entry name" value="RmlC-like_jellyroll"/>
</dbReference>
<reference evidence="6 7" key="1">
    <citation type="submission" date="2014-12" db="EMBL/GenBank/DDBJ databases">
        <title>Draft Genome Sequence of Pseudoalteromonas luteoviolacea HI1.</title>
        <authorList>
            <person name="Asahina A.Y."/>
            <person name="Hadfield M.G."/>
        </authorList>
    </citation>
    <scope>NUCLEOTIDE SEQUENCE [LARGE SCALE GENOMIC DNA]</scope>
    <source>
        <strain evidence="6 7">HI1</strain>
    </source>
</reference>
<dbReference type="InterPro" id="IPR050397">
    <property type="entry name" value="Env_Response_Regulators"/>
</dbReference>
<sequence>MDLNNRSKSQCTISCTNCSISQLCLPYSLNGNEMDKLDEIIERKKPLHKGDFLFESGSQLQAIYAVRSGSFKSYTLSEQGDEQITGFHLAGDLVGFDAINKMQHQSFAQALETSMVCEIPFETLDELAGKLPKLRQQIMRLMSNEINYDQEMLLLLNKKTAEERLATFIFNLSNRFGERGFSRKEFRFTMTRGEIGNYLGLTVETISRLLSRFQKAGLIKVEGKFITILEPEGLAAAAGITA</sequence>
<dbReference type="GO" id="GO:0005829">
    <property type="term" value="C:cytosol"/>
    <property type="evidence" value="ECO:0007669"/>
    <property type="project" value="TreeGrafter"/>
</dbReference>
<dbReference type="SMART" id="SM00419">
    <property type="entry name" value="HTH_CRP"/>
    <property type="match status" value="1"/>
</dbReference>
<dbReference type="PROSITE" id="PS51063">
    <property type="entry name" value="HTH_CRP_2"/>
    <property type="match status" value="1"/>
</dbReference>
<accession>A0A0C1QQA5</accession>
<dbReference type="InterPro" id="IPR036388">
    <property type="entry name" value="WH-like_DNA-bd_sf"/>
</dbReference>
<dbReference type="SUPFAM" id="SSF51206">
    <property type="entry name" value="cAMP-binding domain-like"/>
    <property type="match status" value="1"/>
</dbReference>
<evidence type="ECO:0000313" key="7">
    <source>
        <dbReference type="Proteomes" id="UP000031327"/>
    </source>
</evidence>
<dbReference type="KEGG" id="plz:S4054249_09180"/>
<dbReference type="Pfam" id="PF00027">
    <property type="entry name" value="cNMP_binding"/>
    <property type="match status" value="1"/>
</dbReference>
<dbReference type="InterPro" id="IPR018335">
    <property type="entry name" value="Tscrpt_reg_HTH_Crp-type_CS"/>
</dbReference>
<dbReference type="Gene3D" id="2.60.120.10">
    <property type="entry name" value="Jelly Rolls"/>
    <property type="match status" value="1"/>
</dbReference>
<keyword evidence="3" id="KW-0804">Transcription</keyword>